<proteinExistence type="predicted"/>
<accession>A0A146EYD8</accession>
<organism evidence="1 2">
    <name type="scientific">Aspergillus kawachii</name>
    <name type="common">White koji mold</name>
    <name type="synonym">Aspergillus awamori var. kawachi</name>
    <dbReference type="NCBI Taxonomy" id="1069201"/>
    <lineage>
        <taxon>Eukaryota</taxon>
        <taxon>Fungi</taxon>
        <taxon>Dikarya</taxon>
        <taxon>Ascomycota</taxon>
        <taxon>Pezizomycotina</taxon>
        <taxon>Eurotiomycetes</taxon>
        <taxon>Eurotiomycetidae</taxon>
        <taxon>Eurotiales</taxon>
        <taxon>Aspergillaceae</taxon>
        <taxon>Aspergillus</taxon>
        <taxon>Aspergillus subgen. Circumdati</taxon>
    </lineage>
</organism>
<name>A0A146EYD8_ASPKA</name>
<sequence length="88" mass="9668">MLALQYPLIVTICDVLTAQINRAHDLIGRPVIKLKALPAGRAGTFFQLNSSTVITVLSPLALQLVPWTSITKNLERLRGLPSLGFSKW</sequence>
<comment type="caution">
    <text evidence="1">The sequence shown here is derived from an EMBL/GenBank/DDBJ whole genome shotgun (WGS) entry which is preliminary data.</text>
</comment>
<gene>
    <name evidence="1" type="ORF">RIB2604_00101150</name>
</gene>
<protein>
    <submittedName>
        <fullName evidence="1">Uncharacterized protein</fullName>
    </submittedName>
</protein>
<dbReference type="Proteomes" id="UP000075230">
    <property type="component" value="Unassembled WGS sequence"/>
</dbReference>
<reference evidence="1 2" key="1">
    <citation type="journal article" date="2016" name="DNA Res.">
        <title>Genome sequence of Aspergillus luchuensis NBRC 4314.</title>
        <authorList>
            <person name="Yamada O."/>
            <person name="Machida M."/>
            <person name="Hosoyama A."/>
            <person name="Goto M."/>
            <person name="Takahashi T."/>
            <person name="Futagami T."/>
            <person name="Yamagata Y."/>
            <person name="Takeuchi M."/>
            <person name="Kobayashi T."/>
            <person name="Koike H."/>
            <person name="Abe K."/>
            <person name="Asai K."/>
            <person name="Arita M."/>
            <person name="Fujita N."/>
            <person name="Fukuda K."/>
            <person name="Higa K."/>
            <person name="Horikawa H."/>
            <person name="Ishikawa T."/>
            <person name="Jinno K."/>
            <person name="Kato Y."/>
            <person name="Kirimura K."/>
            <person name="Mizutani O."/>
            <person name="Nakasone K."/>
            <person name="Sano M."/>
            <person name="Shiraishi Y."/>
            <person name="Tsukahara M."/>
            <person name="Gomi K."/>
        </authorList>
    </citation>
    <scope>NUCLEOTIDE SEQUENCE [LARGE SCALE GENOMIC DNA]</scope>
    <source>
        <strain evidence="1 2">RIB 2604</strain>
    </source>
</reference>
<evidence type="ECO:0000313" key="2">
    <source>
        <dbReference type="Proteomes" id="UP000075230"/>
    </source>
</evidence>
<dbReference type="EMBL" id="BCWF01000001">
    <property type="protein sequence ID" value="GAT18621.1"/>
    <property type="molecule type" value="Genomic_DNA"/>
</dbReference>
<evidence type="ECO:0000313" key="1">
    <source>
        <dbReference type="EMBL" id="GAT18621.1"/>
    </source>
</evidence>
<dbReference type="AlphaFoldDB" id="A0A146EYD8"/>
<reference evidence="2" key="2">
    <citation type="submission" date="2016-02" db="EMBL/GenBank/DDBJ databases">
        <title>Genome sequencing of Aspergillus luchuensis NBRC 4314.</title>
        <authorList>
            <person name="Yamada O."/>
        </authorList>
    </citation>
    <scope>NUCLEOTIDE SEQUENCE [LARGE SCALE GENOMIC DNA]</scope>
    <source>
        <strain evidence="2">RIB 2604</strain>
    </source>
</reference>